<dbReference type="Proteomes" id="UP000517753">
    <property type="component" value="Unassembled WGS sequence"/>
</dbReference>
<dbReference type="InterPro" id="IPR044925">
    <property type="entry name" value="His-Me_finger_sf"/>
</dbReference>
<evidence type="ECO:0000259" key="1">
    <source>
        <dbReference type="Pfam" id="PF13392"/>
    </source>
</evidence>
<name>A0A7Y9FK37_9SPHN</name>
<organism evidence="2 3">
    <name type="scientific">Sphingomonas melonis</name>
    <dbReference type="NCBI Taxonomy" id="152682"/>
    <lineage>
        <taxon>Bacteria</taxon>
        <taxon>Pseudomonadati</taxon>
        <taxon>Pseudomonadota</taxon>
        <taxon>Alphaproteobacteria</taxon>
        <taxon>Sphingomonadales</taxon>
        <taxon>Sphingomonadaceae</taxon>
        <taxon>Sphingomonas</taxon>
    </lineage>
</organism>
<evidence type="ECO:0000313" key="2">
    <source>
        <dbReference type="EMBL" id="NYD88795.1"/>
    </source>
</evidence>
<dbReference type="InterPro" id="IPR003615">
    <property type="entry name" value="HNH_nuc"/>
</dbReference>
<dbReference type="Gene3D" id="3.90.75.20">
    <property type="match status" value="1"/>
</dbReference>
<keyword evidence="3" id="KW-1185">Reference proteome</keyword>
<gene>
    <name evidence="2" type="ORF">HD841_000564</name>
</gene>
<dbReference type="Pfam" id="PF13392">
    <property type="entry name" value="HNH_3"/>
    <property type="match status" value="1"/>
</dbReference>
<evidence type="ECO:0000313" key="3">
    <source>
        <dbReference type="Proteomes" id="UP000517753"/>
    </source>
</evidence>
<accession>A0A7Y9FK37</accession>
<sequence length="76" mass="8401">MLTAQGHRNVKQHRFVMECHIGRLLSDDEDVHHIDGCKTNNVIGNLQLLTHSEHARLHNRVKAARAAITLATGAAS</sequence>
<feature type="domain" description="HNH nuclease" evidence="1">
    <location>
        <begin position="12"/>
        <end position="56"/>
    </location>
</feature>
<dbReference type="EMBL" id="JACCBY010000001">
    <property type="protein sequence ID" value="NYD88795.1"/>
    <property type="molecule type" value="Genomic_DNA"/>
</dbReference>
<proteinExistence type="predicted"/>
<reference evidence="2 3" key="2">
    <citation type="submission" date="2020-08" db="EMBL/GenBank/DDBJ databases">
        <title>The Agave Microbiome: Exploring the role of microbial communities in plant adaptations to desert environments.</title>
        <authorList>
            <person name="Partida-Martinez L.P."/>
        </authorList>
    </citation>
    <scope>NUCLEOTIDE SEQUENCE [LARGE SCALE GENOMIC DNA]</scope>
    <source>
        <strain evidence="2 3">AS2.3</strain>
    </source>
</reference>
<protein>
    <recommendedName>
        <fullName evidence="1">HNH nuclease domain-containing protein</fullName>
    </recommendedName>
</protein>
<reference evidence="2 3" key="1">
    <citation type="submission" date="2020-07" db="EMBL/GenBank/DDBJ databases">
        <authorList>
            <person name="Partida-Martinez L."/>
            <person name="Huntemann M."/>
            <person name="Clum A."/>
            <person name="Wang J."/>
            <person name="Palaniappan K."/>
            <person name="Ritter S."/>
            <person name="Chen I.-M."/>
            <person name="Stamatis D."/>
            <person name="Reddy T."/>
            <person name="O'Malley R."/>
            <person name="Daum C."/>
            <person name="Shapiro N."/>
            <person name="Ivanova N."/>
            <person name="Kyrpides N."/>
            <person name="Woyke T."/>
        </authorList>
    </citation>
    <scope>NUCLEOTIDE SEQUENCE [LARGE SCALE GENOMIC DNA]</scope>
    <source>
        <strain evidence="2 3">AS2.3</strain>
    </source>
</reference>
<dbReference type="RefSeq" id="WP_218845347.1">
    <property type="nucleotide sequence ID" value="NZ_JACCBY010000001.1"/>
</dbReference>
<comment type="caution">
    <text evidence="2">The sequence shown here is derived from an EMBL/GenBank/DDBJ whole genome shotgun (WGS) entry which is preliminary data.</text>
</comment>
<dbReference type="SUPFAM" id="SSF54060">
    <property type="entry name" value="His-Me finger endonucleases"/>
    <property type="match status" value="1"/>
</dbReference>
<dbReference type="AlphaFoldDB" id="A0A7Y9FK37"/>